<dbReference type="Gene3D" id="1.20.120.1750">
    <property type="match status" value="1"/>
</dbReference>
<evidence type="ECO:0000259" key="10">
    <source>
        <dbReference type="PROSITE" id="PS51873"/>
    </source>
</evidence>
<keyword evidence="4" id="KW-0479">Metal-binding</keyword>
<dbReference type="SUPFAM" id="SSF57850">
    <property type="entry name" value="RING/U-box"/>
    <property type="match status" value="2"/>
</dbReference>
<feature type="region of interest" description="Disordered" evidence="9">
    <location>
        <begin position="158"/>
        <end position="250"/>
    </location>
</feature>
<feature type="region of interest" description="Disordered" evidence="9">
    <location>
        <begin position="268"/>
        <end position="296"/>
    </location>
</feature>
<evidence type="ECO:0000256" key="6">
    <source>
        <dbReference type="ARBA" id="ARBA00022771"/>
    </source>
</evidence>
<feature type="region of interest" description="Disordered" evidence="9">
    <location>
        <begin position="546"/>
        <end position="616"/>
    </location>
</feature>
<accession>A0AA39ZXR9</accession>
<feature type="compositionally biased region" description="Low complexity" evidence="9">
    <location>
        <begin position="158"/>
        <end position="172"/>
    </location>
</feature>
<feature type="compositionally biased region" description="Basic and acidic residues" evidence="9">
    <location>
        <begin position="88"/>
        <end position="105"/>
    </location>
</feature>
<dbReference type="AlphaFoldDB" id="A0AA39ZXR9"/>
<evidence type="ECO:0000256" key="1">
    <source>
        <dbReference type="ARBA" id="ARBA00001798"/>
    </source>
</evidence>
<evidence type="ECO:0000256" key="9">
    <source>
        <dbReference type="SAM" id="MobiDB-lite"/>
    </source>
</evidence>
<dbReference type="Proteomes" id="UP001172102">
    <property type="component" value="Unassembled WGS sequence"/>
</dbReference>
<keyword evidence="8" id="KW-0862">Zinc</keyword>
<organism evidence="11 12">
    <name type="scientific">Lasiosphaeris hirsuta</name>
    <dbReference type="NCBI Taxonomy" id="260670"/>
    <lineage>
        <taxon>Eukaryota</taxon>
        <taxon>Fungi</taxon>
        <taxon>Dikarya</taxon>
        <taxon>Ascomycota</taxon>
        <taxon>Pezizomycotina</taxon>
        <taxon>Sordariomycetes</taxon>
        <taxon>Sordariomycetidae</taxon>
        <taxon>Sordariales</taxon>
        <taxon>Lasiosphaeriaceae</taxon>
        <taxon>Lasiosphaeris</taxon>
    </lineage>
</organism>
<evidence type="ECO:0000256" key="3">
    <source>
        <dbReference type="ARBA" id="ARBA00022679"/>
    </source>
</evidence>
<reference evidence="11" key="1">
    <citation type="submission" date="2023-06" db="EMBL/GenBank/DDBJ databases">
        <title>Genome-scale phylogeny and comparative genomics of the fungal order Sordariales.</title>
        <authorList>
            <consortium name="Lawrence Berkeley National Laboratory"/>
            <person name="Hensen N."/>
            <person name="Bonometti L."/>
            <person name="Westerberg I."/>
            <person name="Brannstrom I.O."/>
            <person name="Guillou S."/>
            <person name="Cros-Aarteil S."/>
            <person name="Calhoun S."/>
            <person name="Haridas S."/>
            <person name="Kuo A."/>
            <person name="Mondo S."/>
            <person name="Pangilinan J."/>
            <person name="Riley R."/>
            <person name="Labutti K."/>
            <person name="Andreopoulos B."/>
            <person name="Lipzen A."/>
            <person name="Chen C."/>
            <person name="Yanf M."/>
            <person name="Daum C."/>
            <person name="Ng V."/>
            <person name="Clum A."/>
            <person name="Steindorff A."/>
            <person name="Ohm R."/>
            <person name="Martin F."/>
            <person name="Silar P."/>
            <person name="Natvig D."/>
            <person name="Lalanne C."/>
            <person name="Gautier V."/>
            <person name="Ament-Velasquez S.L."/>
            <person name="Kruys A."/>
            <person name="Hutchinson M.I."/>
            <person name="Powell A.J."/>
            <person name="Barry K."/>
            <person name="Miller A.N."/>
            <person name="Grigoriev I.V."/>
            <person name="Debuchy R."/>
            <person name="Gladieux P."/>
            <person name="Thoren M.H."/>
            <person name="Johannesson H."/>
        </authorList>
    </citation>
    <scope>NUCLEOTIDE SEQUENCE</scope>
    <source>
        <strain evidence="11">SMH4607-1</strain>
    </source>
</reference>
<evidence type="ECO:0000256" key="4">
    <source>
        <dbReference type="ARBA" id="ARBA00022723"/>
    </source>
</evidence>
<dbReference type="Gene3D" id="3.30.40.10">
    <property type="entry name" value="Zinc/RING finger domain, C3HC4 (zinc finger)"/>
    <property type="match status" value="1"/>
</dbReference>
<feature type="region of interest" description="Disordered" evidence="9">
    <location>
        <begin position="1"/>
        <end position="116"/>
    </location>
</feature>
<feature type="domain" description="RING-type" evidence="10">
    <location>
        <begin position="358"/>
        <end position="616"/>
    </location>
</feature>
<dbReference type="GO" id="GO:0008270">
    <property type="term" value="F:zinc ion binding"/>
    <property type="evidence" value="ECO:0007669"/>
    <property type="project" value="UniProtKB-KW"/>
</dbReference>
<dbReference type="PROSITE" id="PS51873">
    <property type="entry name" value="TRIAD"/>
    <property type="match status" value="1"/>
</dbReference>
<protein>
    <recommendedName>
        <fullName evidence="2">RBR-type E3 ubiquitin transferase</fullName>
        <ecNumber evidence="2">2.3.2.31</ecNumber>
    </recommendedName>
</protein>
<keyword evidence="6" id="KW-0863">Zinc-finger</keyword>
<dbReference type="PANTHER" id="PTHR11685">
    <property type="entry name" value="RBR FAMILY RING FINGER AND IBR DOMAIN-CONTAINING"/>
    <property type="match status" value="1"/>
</dbReference>
<feature type="compositionally biased region" description="Basic and acidic residues" evidence="9">
    <location>
        <begin position="546"/>
        <end position="592"/>
    </location>
</feature>
<evidence type="ECO:0000313" key="12">
    <source>
        <dbReference type="Proteomes" id="UP001172102"/>
    </source>
</evidence>
<feature type="compositionally biased region" description="Polar residues" evidence="9">
    <location>
        <begin position="178"/>
        <end position="188"/>
    </location>
</feature>
<gene>
    <name evidence="11" type="ORF">B0H67DRAFT_558130</name>
</gene>
<dbReference type="Pfam" id="PF01485">
    <property type="entry name" value="IBR"/>
    <property type="match status" value="1"/>
</dbReference>
<comment type="catalytic activity">
    <reaction evidence="1">
        <text>[E2 ubiquitin-conjugating enzyme]-S-ubiquitinyl-L-cysteine + [acceptor protein]-L-lysine = [E2 ubiquitin-conjugating enzyme]-L-cysteine + [acceptor protein]-N(6)-ubiquitinyl-L-lysine.</text>
        <dbReference type="EC" id="2.3.2.31"/>
    </reaction>
</comment>
<dbReference type="InterPro" id="IPR044066">
    <property type="entry name" value="TRIAD_supradom"/>
</dbReference>
<feature type="compositionally biased region" description="Low complexity" evidence="9">
    <location>
        <begin position="214"/>
        <end position="244"/>
    </location>
</feature>
<dbReference type="InterPro" id="IPR002867">
    <property type="entry name" value="IBR_dom"/>
</dbReference>
<keyword evidence="3" id="KW-0808">Transferase</keyword>
<evidence type="ECO:0000256" key="2">
    <source>
        <dbReference type="ARBA" id="ARBA00012251"/>
    </source>
</evidence>
<dbReference type="GO" id="GO:0061630">
    <property type="term" value="F:ubiquitin protein ligase activity"/>
    <property type="evidence" value="ECO:0007669"/>
    <property type="project" value="UniProtKB-EC"/>
</dbReference>
<dbReference type="EC" id="2.3.2.31" evidence="2"/>
<name>A0AA39ZXR9_9PEZI</name>
<evidence type="ECO:0000256" key="5">
    <source>
        <dbReference type="ARBA" id="ARBA00022737"/>
    </source>
</evidence>
<comment type="caution">
    <text evidence="11">The sequence shown here is derived from an EMBL/GenBank/DDBJ whole genome shotgun (WGS) entry which is preliminary data.</text>
</comment>
<dbReference type="GO" id="GO:0016567">
    <property type="term" value="P:protein ubiquitination"/>
    <property type="evidence" value="ECO:0007669"/>
    <property type="project" value="InterPro"/>
</dbReference>
<dbReference type="InterPro" id="IPR031127">
    <property type="entry name" value="E3_UB_ligase_RBR"/>
</dbReference>
<evidence type="ECO:0000256" key="8">
    <source>
        <dbReference type="ARBA" id="ARBA00022833"/>
    </source>
</evidence>
<evidence type="ECO:0000313" key="11">
    <source>
        <dbReference type="EMBL" id="KAK0705550.1"/>
    </source>
</evidence>
<evidence type="ECO:0000256" key="7">
    <source>
        <dbReference type="ARBA" id="ARBA00022786"/>
    </source>
</evidence>
<proteinExistence type="predicted"/>
<dbReference type="InterPro" id="IPR013083">
    <property type="entry name" value="Znf_RING/FYVE/PHD"/>
</dbReference>
<keyword evidence="7" id="KW-0833">Ubl conjugation pathway</keyword>
<keyword evidence="5" id="KW-0677">Repeat</keyword>
<dbReference type="EMBL" id="JAUKUA010000007">
    <property type="protein sequence ID" value="KAK0705550.1"/>
    <property type="molecule type" value="Genomic_DNA"/>
</dbReference>
<sequence>MFLGLRQRASRLFQRNPAGGGTHDSGTEVVSAGTPKRDHALPGSEPYEPHAQSRQESKQKQPSSPAQHVASSDSTQPAVQDGNQGLARTEDAKQHPRGKGNDKSAKPSRAAEANKTTAATNIAMVSSAAPAKSYYAPINPNILGGFIWEGDGTFMGQNQSVQQQQQQQQPLPQKRPASVNTVDSNSSPARVRYRPYNPDLLSGFDDDLVGGSGSSTRTSVRGSGSSGAYTVGTTSSSESSTRVTPRQGYLPTSDAILSGFEELASPVEISKRNKGKGKEPQAAVGGDPRTQTATNNPYHQILLEARKKDAAEASARNKEQIAPADLPGYDDAVDFGFGQRYQTGEKDAVVITNRRTLLDVTGGVELECVFPRAAVTKSCNHAPKTCLDCVAMSIRTDLNTKLWNEIKCPECGVFLAYEDVQQFADEETKERYQVLTFRYAISEAENFLWCTSGCGYGQVHDGGLEQPIVICMLCNHRSCFHHKAAWHENLTCDEFDSLKADPVNFRSRFELENEAAEEAAAARRAQEDADRAFARSLLAAEQREIDRERMEREEQERKASEAQKRREKAERDRKARQQREAAARRKVEDEASAKTVARVTKPCPGCRVPIEKNNGW</sequence>
<feature type="compositionally biased region" description="Basic and acidic residues" evidence="9">
    <location>
        <begin position="47"/>
        <end position="59"/>
    </location>
</feature>
<keyword evidence="12" id="KW-1185">Reference proteome</keyword>
<dbReference type="CDD" id="cd20335">
    <property type="entry name" value="BRcat_RBR"/>
    <property type="match status" value="1"/>
</dbReference>
<feature type="compositionally biased region" description="Polar residues" evidence="9">
    <location>
        <begin position="60"/>
        <end position="83"/>
    </location>
</feature>
<dbReference type="SMART" id="SM00647">
    <property type="entry name" value="IBR"/>
    <property type="match status" value="1"/>
</dbReference>